<dbReference type="Gene3D" id="3.20.20.100">
    <property type="entry name" value="NADP-dependent oxidoreductase domain"/>
    <property type="match status" value="1"/>
</dbReference>
<dbReference type="EMBL" id="SDHZ01000002">
    <property type="protein sequence ID" value="RXK83085.1"/>
    <property type="molecule type" value="Genomic_DNA"/>
</dbReference>
<dbReference type="InterPro" id="IPR020471">
    <property type="entry name" value="AKR"/>
</dbReference>
<dbReference type="InterPro" id="IPR023210">
    <property type="entry name" value="NADP_OxRdtase_dom"/>
</dbReference>
<protein>
    <submittedName>
        <fullName evidence="2">Aldo/keto reductase</fullName>
    </submittedName>
</protein>
<dbReference type="PANTHER" id="PTHR43312">
    <property type="entry name" value="D-THREO-ALDOSE 1-DEHYDROGENASE"/>
    <property type="match status" value="1"/>
</dbReference>
<dbReference type="Proteomes" id="UP000290545">
    <property type="component" value="Unassembled WGS sequence"/>
</dbReference>
<keyword evidence="3" id="KW-1185">Reference proteome</keyword>
<dbReference type="PRINTS" id="PR00069">
    <property type="entry name" value="ALDKETRDTASE"/>
</dbReference>
<dbReference type="RefSeq" id="WP_129004042.1">
    <property type="nucleotide sequence ID" value="NZ_SDHZ01000002.1"/>
</dbReference>
<accession>A0A4Q1D3V6</accession>
<dbReference type="AlphaFoldDB" id="A0A4Q1D3V6"/>
<dbReference type="PANTHER" id="PTHR43312:SF1">
    <property type="entry name" value="NADP-DEPENDENT OXIDOREDUCTASE DOMAIN-CONTAINING PROTEIN"/>
    <property type="match status" value="1"/>
</dbReference>
<dbReference type="Pfam" id="PF00248">
    <property type="entry name" value="Aldo_ket_red"/>
    <property type="match status" value="1"/>
</dbReference>
<dbReference type="GO" id="GO:0016491">
    <property type="term" value="F:oxidoreductase activity"/>
    <property type="evidence" value="ECO:0007669"/>
    <property type="project" value="InterPro"/>
</dbReference>
<name>A0A4Q1D3V6_9BACT</name>
<dbReference type="PROSITE" id="PS51257">
    <property type="entry name" value="PROKAR_LIPOPROTEIN"/>
    <property type="match status" value="1"/>
</dbReference>
<dbReference type="SUPFAM" id="SSF51430">
    <property type="entry name" value="NAD(P)-linked oxidoreductase"/>
    <property type="match status" value="1"/>
</dbReference>
<dbReference type="CDD" id="cd19086">
    <property type="entry name" value="AKR_AKR11C1"/>
    <property type="match status" value="1"/>
</dbReference>
<dbReference type="InterPro" id="IPR036812">
    <property type="entry name" value="NAD(P)_OxRdtase_dom_sf"/>
</dbReference>
<comment type="caution">
    <text evidence="2">The sequence shown here is derived from an EMBL/GenBank/DDBJ whole genome shotgun (WGS) entry which is preliminary data.</text>
</comment>
<evidence type="ECO:0000259" key="1">
    <source>
        <dbReference type="Pfam" id="PF00248"/>
    </source>
</evidence>
<dbReference type="InterPro" id="IPR053135">
    <property type="entry name" value="AKR2_Oxidoreductase"/>
</dbReference>
<gene>
    <name evidence="2" type="ORF">ESB13_13250</name>
</gene>
<reference evidence="2 3" key="1">
    <citation type="submission" date="2019-01" db="EMBL/GenBank/DDBJ databases">
        <title>Filimonas sp. strain TTM-71.</title>
        <authorList>
            <person name="Chen W.-M."/>
        </authorList>
    </citation>
    <scope>NUCLEOTIDE SEQUENCE [LARGE SCALE GENOMIC DNA]</scope>
    <source>
        <strain evidence="2 3">TTM-71</strain>
    </source>
</reference>
<organism evidence="2 3">
    <name type="scientific">Filimonas effusa</name>
    <dbReference type="NCBI Taxonomy" id="2508721"/>
    <lineage>
        <taxon>Bacteria</taxon>
        <taxon>Pseudomonadati</taxon>
        <taxon>Bacteroidota</taxon>
        <taxon>Chitinophagia</taxon>
        <taxon>Chitinophagales</taxon>
        <taxon>Chitinophagaceae</taxon>
        <taxon>Filimonas</taxon>
    </lineage>
</organism>
<evidence type="ECO:0000313" key="3">
    <source>
        <dbReference type="Proteomes" id="UP000290545"/>
    </source>
</evidence>
<proteinExistence type="predicted"/>
<sequence>MEYRTLGKSGLQISAIGFGCMSLQPDAPHNQQLIDKAIEKGINFFDTADLYAKGMNERMLGSYLKGKRRDVILATKVGNQWREDGSGWDWNASKEYILSAIEDSLQRLGTDYIDLYQLHGGMLEDRKEEVVEAFELLQRQGKIRYYGISSIRPNVIDWYVRHSSIASVMMQYSLLDRRPEEHCLDLLQQHQVGVLARGSLAGGLLINKQPQDYLGHFATVVEQGATAIREQSVTHRDSVQTAIRYVLSNAAISSVVVGIRTAQQLQEALLVPAAPDLTAEEIAALQDAVPANFYEQHRL</sequence>
<evidence type="ECO:0000313" key="2">
    <source>
        <dbReference type="EMBL" id="RXK83085.1"/>
    </source>
</evidence>
<feature type="domain" description="NADP-dependent oxidoreductase" evidence="1">
    <location>
        <begin position="16"/>
        <end position="288"/>
    </location>
</feature>
<dbReference type="OrthoDB" id="9773828at2"/>